<name>A0A5C6NFM5_9TELE</name>
<evidence type="ECO:0000313" key="2">
    <source>
        <dbReference type="Proteomes" id="UP000324091"/>
    </source>
</evidence>
<dbReference type="AlphaFoldDB" id="A0A5C6NFM5"/>
<proteinExistence type="predicted"/>
<evidence type="ECO:0000313" key="1">
    <source>
        <dbReference type="EMBL" id="TWW65391.1"/>
    </source>
</evidence>
<accession>A0A5C6NFM5</accession>
<sequence>MAFCRVVVEIYGREEKRMMGRIHSCTFKYDTPDTFLKAVETLRFRRAATDVPEIRSETDWSLFAPGGCKEMDPKRETIRCWSAACFLGGVGQLVL</sequence>
<keyword evidence="2" id="KW-1185">Reference proteome</keyword>
<protein>
    <submittedName>
        <fullName evidence="1">Uncharacterized protein</fullName>
    </submittedName>
</protein>
<comment type="caution">
    <text evidence="1">The sequence shown here is derived from an EMBL/GenBank/DDBJ whole genome shotgun (WGS) entry which is preliminary data.</text>
</comment>
<dbReference type="Proteomes" id="UP000324091">
    <property type="component" value="Chromosome 21"/>
</dbReference>
<organism evidence="1 2">
    <name type="scientific">Takifugu flavidus</name>
    <name type="common">sansaifugu</name>
    <dbReference type="NCBI Taxonomy" id="433684"/>
    <lineage>
        <taxon>Eukaryota</taxon>
        <taxon>Metazoa</taxon>
        <taxon>Chordata</taxon>
        <taxon>Craniata</taxon>
        <taxon>Vertebrata</taxon>
        <taxon>Euteleostomi</taxon>
        <taxon>Actinopterygii</taxon>
        <taxon>Neopterygii</taxon>
        <taxon>Teleostei</taxon>
        <taxon>Neoteleostei</taxon>
        <taxon>Acanthomorphata</taxon>
        <taxon>Eupercaria</taxon>
        <taxon>Tetraodontiformes</taxon>
        <taxon>Tetradontoidea</taxon>
        <taxon>Tetraodontidae</taxon>
        <taxon>Takifugu</taxon>
    </lineage>
</organism>
<dbReference type="EMBL" id="RHFK02000014">
    <property type="protein sequence ID" value="TWW65391.1"/>
    <property type="molecule type" value="Genomic_DNA"/>
</dbReference>
<gene>
    <name evidence="1" type="ORF">D4764_21G0002910</name>
</gene>
<reference evidence="1 2" key="1">
    <citation type="submission" date="2019-04" db="EMBL/GenBank/DDBJ databases">
        <title>Chromosome genome assembly for Takifugu flavidus.</title>
        <authorList>
            <person name="Xiao S."/>
        </authorList>
    </citation>
    <scope>NUCLEOTIDE SEQUENCE [LARGE SCALE GENOMIC DNA]</scope>
    <source>
        <strain evidence="1">HTHZ2018</strain>
        <tissue evidence="1">Muscle</tissue>
    </source>
</reference>